<feature type="compositionally biased region" description="Basic and acidic residues" evidence="8">
    <location>
        <begin position="1"/>
        <end position="13"/>
    </location>
</feature>
<dbReference type="Pfam" id="PF10601">
    <property type="entry name" value="zf-LITAF-like"/>
    <property type="match status" value="1"/>
</dbReference>
<dbReference type="GO" id="GO:0001817">
    <property type="term" value="P:regulation of cytokine production"/>
    <property type="evidence" value="ECO:0007669"/>
    <property type="project" value="TreeGrafter"/>
</dbReference>
<protein>
    <submittedName>
        <fullName evidence="12">LITAF domain-containing protein isoform X2</fullName>
    </submittedName>
</protein>
<dbReference type="Proteomes" id="UP000515126">
    <property type="component" value="Chromosome 16"/>
</dbReference>
<evidence type="ECO:0000313" key="11">
    <source>
        <dbReference type="Proteomes" id="UP000515126"/>
    </source>
</evidence>
<accession>A0A6P5R811</accession>
<keyword evidence="9" id="KW-0812">Transmembrane</keyword>
<organism evidence="11 12">
    <name type="scientific">Mus caroli</name>
    <name type="common">Ryukyu mouse</name>
    <name type="synonym">Ricefield mouse</name>
    <dbReference type="NCBI Taxonomy" id="10089"/>
    <lineage>
        <taxon>Eukaryota</taxon>
        <taxon>Metazoa</taxon>
        <taxon>Chordata</taxon>
        <taxon>Craniata</taxon>
        <taxon>Vertebrata</taxon>
        <taxon>Euteleostomi</taxon>
        <taxon>Mammalia</taxon>
        <taxon>Eutheria</taxon>
        <taxon>Euarchontoglires</taxon>
        <taxon>Glires</taxon>
        <taxon>Rodentia</taxon>
        <taxon>Myomorpha</taxon>
        <taxon>Muroidea</taxon>
        <taxon>Muridae</taxon>
        <taxon>Murinae</taxon>
        <taxon>Mus</taxon>
        <taxon>Mus</taxon>
    </lineage>
</organism>
<dbReference type="CTD" id="101929989"/>
<dbReference type="InterPro" id="IPR037519">
    <property type="entry name" value="LITAF_fam"/>
</dbReference>
<reference evidence="12" key="1">
    <citation type="submission" date="2025-08" db="UniProtKB">
        <authorList>
            <consortium name="RefSeq"/>
        </authorList>
    </citation>
    <scope>IDENTIFICATION</scope>
</reference>
<keyword evidence="11" id="KW-1185">Reference proteome</keyword>
<dbReference type="InterPro" id="IPR006629">
    <property type="entry name" value="LITAF"/>
</dbReference>
<evidence type="ECO:0000256" key="2">
    <source>
        <dbReference type="ARBA" id="ARBA00004414"/>
    </source>
</evidence>
<evidence type="ECO:0000256" key="7">
    <source>
        <dbReference type="ARBA" id="ARBA00023136"/>
    </source>
</evidence>
<comment type="subcellular location">
    <subcellularLocation>
        <location evidence="1">Endosome membrane</location>
        <topology evidence="1">Peripheral membrane protein</topology>
        <orientation evidence="1">Cytoplasmic side</orientation>
    </subcellularLocation>
    <subcellularLocation>
        <location evidence="2">Late endosome membrane</location>
    </subcellularLocation>
    <subcellularLocation>
        <location evidence="3">Lysosome membrane</location>
        <topology evidence="3">Peripheral membrane protein</topology>
        <orientation evidence="3">Cytoplasmic side</orientation>
    </subcellularLocation>
</comment>
<feature type="region of interest" description="Disordered" evidence="8">
    <location>
        <begin position="1"/>
        <end position="34"/>
    </location>
</feature>
<dbReference type="AlphaFoldDB" id="A0A6P5R811"/>
<evidence type="ECO:0000256" key="1">
    <source>
        <dbReference type="ARBA" id="ARBA00004125"/>
    </source>
</evidence>
<evidence type="ECO:0000256" key="9">
    <source>
        <dbReference type="SAM" id="Phobius"/>
    </source>
</evidence>
<dbReference type="GO" id="GO:0098560">
    <property type="term" value="C:cytoplasmic side of late endosome membrane"/>
    <property type="evidence" value="ECO:0007669"/>
    <property type="project" value="TreeGrafter"/>
</dbReference>
<dbReference type="RefSeq" id="XP_021041208.1">
    <property type="nucleotide sequence ID" value="XM_021185549.2"/>
</dbReference>
<dbReference type="PANTHER" id="PTHR23292">
    <property type="entry name" value="LIPOPOLYSACCHARIDE-INDUCED TUMOR NECROSIS FACTOR-ALPHA FACTOR"/>
    <property type="match status" value="1"/>
</dbReference>
<feature type="domain" description="LITAF" evidence="10">
    <location>
        <begin position="57"/>
        <end position="98"/>
    </location>
</feature>
<feature type="transmembrane region" description="Helical" evidence="9">
    <location>
        <begin position="79"/>
        <end position="98"/>
    </location>
</feature>
<dbReference type="GO" id="GO:0008270">
    <property type="term" value="F:zinc ion binding"/>
    <property type="evidence" value="ECO:0007669"/>
    <property type="project" value="TreeGrafter"/>
</dbReference>
<keyword evidence="6" id="KW-0862">Zinc</keyword>
<evidence type="ECO:0000256" key="4">
    <source>
        <dbReference type="ARBA" id="ARBA00005975"/>
    </source>
</evidence>
<evidence type="ECO:0000313" key="12">
    <source>
        <dbReference type="RefSeq" id="XP_021041208.1"/>
    </source>
</evidence>
<evidence type="ECO:0000259" key="10">
    <source>
        <dbReference type="Pfam" id="PF10601"/>
    </source>
</evidence>
<dbReference type="PANTHER" id="PTHR23292:SF27">
    <property type="entry name" value="LITAF DOMAIN-CONTAINING PROTEIN"/>
    <property type="match status" value="1"/>
</dbReference>
<keyword evidence="7 9" id="KW-0472">Membrane</keyword>
<dbReference type="GO" id="GO:0005634">
    <property type="term" value="C:nucleus"/>
    <property type="evidence" value="ECO:0007669"/>
    <property type="project" value="TreeGrafter"/>
</dbReference>
<gene>
    <name evidence="12" type="primary">Litafd</name>
</gene>
<evidence type="ECO:0000256" key="6">
    <source>
        <dbReference type="ARBA" id="ARBA00022833"/>
    </source>
</evidence>
<evidence type="ECO:0000256" key="5">
    <source>
        <dbReference type="ARBA" id="ARBA00022723"/>
    </source>
</evidence>
<evidence type="ECO:0000256" key="3">
    <source>
        <dbReference type="ARBA" id="ARBA00004630"/>
    </source>
</evidence>
<evidence type="ECO:0000256" key="8">
    <source>
        <dbReference type="SAM" id="MobiDB-lite"/>
    </source>
</evidence>
<proteinExistence type="inferred from homology"/>
<keyword evidence="9" id="KW-1133">Transmembrane helix</keyword>
<sequence length="105" mass="11418">MAPKEDPDHDVQQPRETPPPFYPPGTRGPGSPGVYPVYNQVPPGLFTGIPYMPTSIPVQTICPYCGNRIMTVTTYTPGLLTWLLCSGLFVFGSPSLLLPRNRGSV</sequence>
<keyword evidence="5" id="KW-0479">Metal-binding</keyword>
<comment type="similarity">
    <text evidence="4">Belongs to the CDIP1/LITAF family.</text>
</comment>
<dbReference type="GO" id="GO:0098574">
    <property type="term" value="C:cytoplasmic side of lysosomal membrane"/>
    <property type="evidence" value="ECO:0007669"/>
    <property type="project" value="TreeGrafter"/>
</dbReference>
<name>A0A6P5R811_MUSCR</name>
<dbReference type="GeneID" id="110311960"/>